<evidence type="ECO:0000313" key="2">
    <source>
        <dbReference type="Proteomes" id="UP000694866"/>
    </source>
</evidence>
<feature type="transmembrane region" description="Helical" evidence="1">
    <location>
        <begin position="175"/>
        <end position="200"/>
    </location>
</feature>
<evidence type="ECO:0000256" key="1">
    <source>
        <dbReference type="SAM" id="Phobius"/>
    </source>
</evidence>
<reference evidence="3" key="1">
    <citation type="submission" date="2025-08" db="UniProtKB">
        <authorList>
            <consortium name="RefSeq"/>
        </authorList>
    </citation>
    <scope>IDENTIFICATION</scope>
    <source>
        <strain evidence="3">USDA-PBARC FA_bdor</strain>
        <tissue evidence="3">Whole organism</tissue>
    </source>
</reference>
<dbReference type="OrthoDB" id="6779810at2759"/>
<dbReference type="RefSeq" id="XP_011300720.1">
    <property type="nucleotide sequence ID" value="XM_011302418.1"/>
</dbReference>
<organism evidence="2 3">
    <name type="scientific">Fopius arisanus</name>
    <dbReference type="NCBI Taxonomy" id="64838"/>
    <lineage>
        <taxon>Eukaryota</taxon>
        <taxon>Metazoa</taxon>
        <taxon>Ecdysozoa</taxon>
        <taxon>Arthropoda</taxon>
        <taxon>Hexapoda</taxon>
        <taxon>Insecta</taxon>
        <taxon>Pterygota</taxon>
        <taxon>Neoptera</taxon>
        <taxon>Endopterygota</taxon>
        <taxon>Hymenoptera</taxon>
        <taxon>Apocrita</taxon>
        <taxon>Ichneumonoidea</taxon>
        <taxon>Braconidae</taxon>
        <taxon>Opiinae</taxon>
        <taxon>Fopius</taxon>
    </lineage>
</organism>
<keyword evidence="1" id="KW-0812">Transmembrane</keyword>
<proteinExistence type="predicted"/>
<name>A0A9R1T102_9HYME</name>
<accession>A0A9R1T102</accession>
<dbReference type="AlphaFoldDB" id="A0A9R1T102"/>
<dbReference type="Proteomes" id="UP000694866">
    <property type="component" value="Unplaced"/>
</dbReference>
<gene>
    <name evidence="3" type="primary">LOC105265105</name>
</gene>
<evidence type="ECO:0000313" key="3">
    <source>
        <dbReference type="RefSeq" id="XP_011300720.1"/>
    </source>
</evidence>
<sequence>MFFETTNSNTNQMSDEELDEAVTSHLKKLDTLEIMEKLLGQVKNLNLPESSPSNEPVFSESVTSGDWADASNSRHINSRIFTREMLNLSSIFTIPEGKSKNVYRISNPVPLQTTKFSIPLNEKNPGPENEEKKHNFLISMRNFLVNYQESQGISRDEYCFTSLLKILGQATGKSLLTLFFMLVNIAPMTKIILFISRFILDKTVDIVFLQDTKQKATRSAIFGLQLISIYICLLFIFGFIWLPFLQMIFGIISQILFFQ</sequence>
<dbReference type="GeneID" id="105265105"/>
<feature type="transmembrane region" description="Helical" evidence="1">
    <location>
        <begin position="220"/>
        <end position="244"/>
    </location>
</feature>
<protein>
    <submittedName>
        <fullName evidence="3">Uncharacterized protein</fullName>
    </submittedName>
</protein>
<dbReference type="KEGG" id="fas:105265105"/>
<keyword evidence="1" id="KW-1133">Transmembrane helix</keyword>
<keyword evidence="1" id="KW-0472">Membrane</keyword>
<keyword evidence="2" id="KW-1185">Reference proteome</keyword>